<organism evidence="1 2">
    <name type="scientific">Candidatus Dormiibacter inghamiae</name>
    <dbReference type="NCBI Taxonomy" id="3127013"/>
    <lineage>
        <taxon>Bacteria</taxon>
        <taxon>Bacillati</taxon>
        <taxon>Candidatus Dormiibacterota</taxon>
        <taxon>Candidatus Dormibacteria</taxon>
        <taxon>Candidatus Dormibacterales</taxon>
        <taxon>Candidatus Dormibacteraceae</taxon>
        <taxon>Candidatus Dormiibacter</taxon>
    </lineage>
</organism>
<gene>
    <name evidence="1" type="ORF">JF888_12495</name>
</gene>
<dbReference type="Proteomes" id="UP000620075">
    <property type="component" value="Unassembled WGS sequence"/>
</dbReference>
<comment type="caution">
    <text evidence="1">The sequence shown here is derived from an EMBL/GenBank/DDBJ whole genome shotgun (WGS) entry which is preliminary data.</text>
</comment>
<protein>
    <submittedName>
        <fullName evidence="1">Uncharacterized protein</fullName>
    </submittedName>
</protein>
<sequence>MCMSCGCGEPNERHKPGDITLDDLKTAASNHDLEVEQTADNIHDLARDLKQSGQIT</sequence>
<accession>A0A934N7S6</accession>
<evidence type="ECO:0000313" key="2">
    <source>
        <dbReference type="Proteomes" id="UP000620075"/>
    </source>
</evidence>
<dbReference type="AlphaFoldDB" id="A0A934N7S6"/>
<dbReference type="RefSeq" id="WP_338180864.1">
    <property type="nucleotide sequence ID" value="NZ_JAEKNQ010000048.1"/>
</dbReference>
<name>A0A934N7S6_9BACT</name>
<dbReference type="EMBL" id="JAEKNQ010000048">
    <property type="protein sequence ID" value="MBJ7603995.1"/>
    <property type="molecule type" value="Genomic_DNA"/>
</dbReference>
<proteinExistence type="predicted"/>
<evidence type="ECO:0000313" key="1">
    <source>
        <dbReference type="EMBL" id="MBJ7603995.1"/>
    </source>
</evidence>
<reference evidence="1 2" key="1">
    <citation type="submission" date="2020-10" db="EMBL/GenBank/DDBJ databases">
        <title>Ca. Dormibacterota MAGs.</title>
        <authorList>
            <person name="Montgomery K."/>
        </authorList>
    </citation>
    <scope>NUCLEOTIDE SEQUENCE [LARGE SCALE GENOMIC DNA]</scope>
    <source>
        <strain evidence="1">SC8811_S16_3</strain>
    </source>
</reference>